<protein>
    <submittedName>
        <fullName evidence="1">Uncharacterized protein</fullName>
    </submittedName>
</protein>
<dbReference type="EMBL" id="JAAARO010000018">
    <property type="protein sequence ID" value="KAF5731895.1"/>
    <property type="molecule type" value="Genomic_DNA"/>
</dbReference>
<dbReference type="InParanoid" id="A0A7J7CD84"/>
<dbReference type="GO" id="GO:0003723">
    <property type="term" value="F:RNA binding"/>
    <property type="evidence" value="ECO:0007669"/>
    <property type="project" value="InterPro"/>
</dbReference>
<evidence type="ECO:0000313" key="1">
    <source>
        <dbReference type="EMBL" id="KAF5731895.1"/>
    </source>
</evidence>
<sequence>MTSSYRIFCHNMKAWGVIEKSWRIIKSIRQHTGAWINIHELIPGDEDRIGSLRFPIRIDGTRIGE</sequence>
<dbReference type="Gene3D" id="3.30.1370.10">
    <property type="entry name" value="K Homology domain, type 1"/>
    <property type="match status" value="1"/>
</dbReference>
<reference evidence="1 2" key="1">
    <citation type="journal article" date="2020" name="Nat. Commun.">
        <title>Genome of Tripterygium wilfordii and identification of cytochrome P450 involved in triptolide biosynthesis.</title>
        <authorList>
            <person name="Tu L."/>
            <person name="Su P."/>
            <person name="Zhang Z."/>
            <person name="Gao L."/>
            <person name="Wang J."/>
            <person name="Hu T."/>
            <person name="Zhou J."/>
            <person name="Zhang Y."/>
            <person name="Zhao Y."/>
            <person name="Liu Y."/>
            <person name="Song Y."/>
            <person name="Tong Y."/>
            <person name="Lu Y."/>
            <person name="Yang J."/>
            <person name="Xu C."/>
            <person name="Jia M."/>
            <person name="Peters R.J."/>
            <person name="Huang L."/>
            <person name="Gao W."/>
        </authorList>
    </citation>
    <scope>NUCLEOTIDE SEQUENCE [LARGE SCALE GENOMIC DNA]</scope>
    <source>
        <strain evidence="2">cv. XIE 37</strain>
        <tissue evidence="1">Leaf</tissue>
    </source>
</reference>
<dbReference type="Proteomes" id="UP000593562">
    <property type="component" value="Unassembled WGS sequence"/>
</dbReference>
<name>A0A7J7CD84_TRIWF</name>
<keyword evidence="2" id="KW-1185">Reference proteome</keyword>
<comment type="caution">
    <text evidence="1">The sequence shown here is derived from an EMBL/GenBank/DDBJ whole genome shotgun (WGS) entry which is preliminary data.</text>
</comment>
<dbReference type="InterPro" id="IPR036612">
    <property type="entry name" value="KH_dom_type_1_sf"/>
</dbReference>
<evidence type="ECO:0000313" key="2">
    <source>
        <dbReference type="Proteomes" id="UP000593562"/>
    </source>
</evidence>
<accession>A0A7J7CD84</accession>
<gene>
    <name evidence="1" type="ORF">HS088_TW18G00581</name>
</gene>
<proteinExistence type="predicted"/>
<organism evidence="1 2">
    <name type="scientific">Tripterygium wilfordii</name>
    <name type="common">Thunder God vine</name>
    <dbReference type="NCBI Taxonomy" id="458696"/>
    <lineage>
        <taxon>Eukaryota</taxon>
        <taxon>Viridiplantae</taxon>
        <taxon>Streptophyta</taxon>
        <taxon>Embryophyta</taxon>
        <taxon>Tracheophyta</taxon>
        <taxon>Spermatophyta</taxon>
        <taxon>Magnoliopsida</taxon>
        <taxon>eudicotyledons</taxon>
        <taxon>Gunneridae</taxon>
        <taxon>Pentapetalae</taxon>
        <taxon>rosids</taxon>
        <taxon>fabids</taxon>
        <taxon>Celastrales</taxon>
        <taxon>Celastraceae</taxon>
        <taxon>Tripterygium</taxon>
    </lineage>
</organism>
<dbReference type="AlphaFoldDB" id="A0A7J7CD84"/>